<feature type="transmembrane region" description="Helical" evidence="1">
    <location>
        <begin position="119"/>
        <end position="142"/>
    </location>
</feature>
<keyword evidence="1" id="KW-1133">Transmembrane helix</keyword>
<dbReference type="Proteomes" id="UP000321484">
    <property type="component" value="Unassembled WGS sequence"/>
</dbReference>
<dbReference type="RefSeq" id="WP_146819541.1">
    <property type="nucleotide sequence ID" value="NZ_BJYK01000005.1"/>
</dbReference>
<gene>
    <name evidence="3" type="ORF">AFE02nite_18980</name>
</gene>
<proteinExistence type="predicted"/>
<feature type="domain" description="Phosphatidic acid phosphatase type 2/haloperoxidase" evidence="2">
    <location>
        <begin position="125"/>
        <end position="234"/>
    </location>
</feature>
<reference evidence="3 4" key="1">
    <citation type="submission" date="2019-07" db="EMBL/GenBank/DDBJ databases">
        <title>Whole genome shotgun sequence of Actinotalea fermentans NBRC 105374.</title>
        <authorList>
            <person name="Hosoyama A."/>
            <person name="Uohara A."/>
            <person name="Ohji S."/>
            <person name="Ichikawa N."/>
        </authorList>
    </citation>
    <scope>NUCLEOTIDE SEQUENCE [LARGE SCALE GENOMIC DNA]</scope>
    <source>
        <strain evidence="3 4">NBRC 105374</strain>
    </source>
</reference>
<evidence type="ECO:0000313" key="4">
    <source>
        <dbReference type="Proteomes" id="UP000321484"/>
    </source>
</evidence>
<protein>
    <recommendedName>
        <fullName evidence="2">Phosphatidic acid phosphatase type 2/haloperoxidase domain-containing protein</fullName>
    </recommendedName>
</protein>
<dbReference type="Gene3D" id="1.20.144.10">
    <property type="entry name" value="Phosphatidic acid phosphatase type 2/haloperoxidase"/>
    <property type="match status" value="1"/>
</dbReference>
<name>A0A511YY79_9CELL</name>
<dbReference type="SUPFAM" id="SSF48317">
    <property type="entry name" value="Acid phosphatase/Vanadium-dependent haloperoxidase"/>
    <property type="match status" value="1"/>
</dbReference>
<dbReference type="InterPro" id="IPR036938">
    <property type="entry name" value="PAP2/HPO_sf"/>
</dbReference>
<dbReference type="Pfam" id="PF01569">
    <property type="entry name" value="PAP2"/>
    <property type="match status" value="1"/>
</dbReference>
<dbReference type="PANTHER" id="PTHR14969">
    <property type="entry name" value="SPHINGOSINE-1-PHOSPHATE PHOSPHOHYDROLASE"/>
    <property type="match status" value="1"/>
</dbReference>
<feature type="transmembrane region" description="Helical" evidence="1">
    <location>
        <begin position="84"/>
        <end position="112"/>
    </location>
</feature>
<keyword evidence="4" id="KW-1185">Reference proteome</keyword>
<dbReference type="OrthoDB" id="5289372at2"/>
<evidence type="ECO:0000313" key="3">
    <source>
        <dbReference type="EMBL" id="GEN80164.1"/>
    </source>
</evidence>
<evidence type="ECO:0000259" key="2">
    <source>
        <dbReference type="SMART" id="SM00014"/>
    </source>
</evidence>
<keyword evidence="1" id="KW-0472">Membrane</keyword>
<sequence>MTTSSPAAEGVRARFDAFVHRYELDPSRPTVAQARRDLVRRTLAPAVGLFAAVVAVGLLIVGPLDSLPGEVVVNEELQKERTPLLNQLTAIWSAVGNTEVIIAGCLLVIALVWWRTRQWWVAVIPGIAVAVQAAVFMLSALVVGRERPDVELLDEAPPTSGFPSGHAGASVAFYVSLALLARRIRRRWLRYLVTTLCVLVPALVAYARLYRGMHHATDVGVGVLNGLVCVALGWRYLQREPAAEPQTLPTRARTNE</sequence>
<accession>A0A511YY79</accession>
<comment type="caution">
    <text evidence="3">The sequence shown here is derived from an EMBL/GenBank/DDBJ whole genome shotgun (WGS) entry which is preliminary data.</text>
</comment>
<dbReference type="SMART" id="SM00014">
    <property type="entry name" value="acidPPc"/>
    <property type="match status" value="1"/>
</dbReference>
<dbReference type="AlphaFoldDB" id="A0A511YY79"/>
<evidence type="ECO:0000256" key="1">
    <source>
        <dbReference type="SAM" id="Phobius"/>
    </source>
</evidence>
<keyword evidence="1" id="KW-0812">Transmembrane</keyword>
<feature type="transmembrane region" description="Helical" evidence="1">
    <location>
        <begin position="162"/>
        <end position="181"/>
    </location>
</feature>
<dbReference type="PANTHER" id="PTHR14969:SF13">
    <property type="entry name" value="AT30094P"/>
    <property type="match status" value="1"/>
</dbReference>
<dbReference type="EMBL" id="BJYK01000005">
    <property type="protein sequence ID" value="GEN80164.1"/>
    <property type="molecule type" value="Genomic_DNA"/>
</dbReference>
<feature type="transmembrane region" description="Helical" evidence="1">
    <location>
        <begin position="219"/>
        <end position="237"/>
    </location>
</feature>
<feature type="transmembrane region" description="Helical" evidence="1">
    <location>
        <begin position="188"/>
        <end position="207"/>
    </location>
</feature>
<organism evidence="3 4">
    <name type="scientific">Actinotalea fermentans</name>
    <dbReference type="NCBI Taxonomy" id="43671"/>
    <lineage>
        <taxon>Bacteria</taxon>
        <taxon>Bacillati</taxon>
        <taxon>Actinomycetota</taxon>
        <taxon>Actinomycetes</taxon>
        <taxon>Micrococcales</taxon>
        <taxon>Cellulomonadaceae</taxon>
        <taxon>Actinotalea</taxon>
    </lineage>
</organism>
<dbReference type="InterPro" id="IPR000326">
    <property type="entry name" value="PAP2/HPO"/>
</dbReference>
<feature type="transmembrane region" description="Helical" evidence="1">
    <location>
        <begin position="43"/>
        <end position="64"/>
    </location>
</feature>